<evidence type="ECO:0000259" key="6">
    <source>
        <dbReference type="Pfam" id="PF08281"/>
    </source>
</evidence>
<keyword evidence="4" id="KW-0804">Transcription</keyword>
<dbReference type="Pfam" id="PF08281">
    <property type="entry name" value="Sigma70_r4_2"/>
    <property type="match status" value="1"/>
</dbReference>
<keyword evidence="3" id="KW-0731">Sigma factor</keyword>
<dbReference type="InterPro" id="IPR014284">
    <property type="entry name" value="RNA_pol_sigma-70_dom"/>
</dbReference>
<dbReference type="Gene3D" id="1.10.10.10">
    <property type="entry name" value="Winged helix-like DNA-binding domain superfamily/Winged helix DNA-binding domain"/>
    <property type="match status" value="1"/>
</dbReference>
<evidence type="ECO:0000313" key="8">
    <source>
        <dbReference type="Proteomes" id="UP000199120"/>
    </source>
</evidence>
<evidence type="ECO:0000256" key="4">
    <source>
        <dbReference type="ARBA" id="ARBA00023163"/>
    </source>
</evidence>
<dbReference type="GO" id="GO:0003677">
    <property type="term" value="F:DNA binding"/>
    <property type="evidence" value="ECO:0007669"/>
    <property type="project" value="InterPro"/>
</dbReference>
<evidence type="ECO:0000256" key="3">
    <source>
        <dbReference type="ARBA" id="ARBA00023082"/>
    </source>
</evidence>
<feature type="domain" description="RNA polymerase sigma factor 70 region 4 type 2" evidence="6">
    <location>
        <begin position="110"/>
        <end position="161"/>
    </location>
</feature>
<dbReference type="SUPFAM" id="SSF88946">
    <property type="entry name" value="Sigma2 domain of RNA polymerase sigma factors"/>
    <property type="match status" value="1"/>
</dbReference>
<dbReference type="GO" id="GO:0016987">
    <property type="term" value="F:sigma factor activity"/>
    <property type="evidence" value="ECO:0007669"/>
    <property type="project" value="UniProtKB-KW"/>
</dbReference>
<name>A0A1H7JBA2_9BURK</name>
<dbReference type="STRING" id="416943.SAMN05445871_1909"/>
<feature type="domain" description="RNA polymerase sigma-70 region 2" evidence="5">
    <location>
        <begin position="14"/>
        <end position="79"/>
    </location>
</feature>
<dbReference type="GO" id="GO:0006352">
    <property type="term" value="P:DNA-templated transcription initiation"/>
    <property type="evidence" value="ECO:0007669"/>
    <property type="project" value="InterPro"/>
</dbReference>
<dbReference type="InterPro" id="IPR036388">
    <property type="entry name" value="WH-like_DNA-bd_sf"/>
</dbReference>
<dbReference type="InterPro" id="IPR007627">
    <property type="entry name" value="RNA_pol_sigma70_r2"/>
</dbReference>
<proteinExistence type="inferred from homology"/>
<dbReference type="EMBL" id="FOAJ01000003">
    <property type="protein sequence ID" value="SEK71949.1"/>
    <property type="molecule type" value="Genomic_DNA"/>
</dbReference>
<evidence type="ECO:0000256" key="1">
    <source>
        <dbReference type="ARBA" id="ARBA00010641"/>
    </source>
</evidence>
<dbReference type="InterPro" id="IPR013325">
    <property type="entry name" value="RNA_pol_sigma_r2"/>
</dbReference>
<dbReference type="Pfam" id="PF04542">
    <property type="entry name" value="Sigma70_r2"/>
    <property type="match status" value="1"/>
</dbReference>
<dbReference type="InterPro" id="IPR039425">
    <property type="entry name" value="RNA_pol_sigma-70-like"/>
</dbReference>
<reference evidence="8" key="1">
    <citation type="submission" date="2016-10" db="EMBL/GenBank/DDBJ databases">
        <authorList>
            <person name="Varghese N."/>
            <person name="Submissions S."/>
        </authorList>
    </citation>
    <scope>NUCLEOTIDE SEQUENCE [LARGE SCALE GENOMIC DNA]</scope>
    <source>
        <strain evidence="8">LMG 26416</strain>
    </source>
</reference>
<dbReference type="InterPro" id="IPR013249">
    <property type="entry name" value="RNA_pol_sigma70_r4_t2"/>
</dbReference>
<evidence type="ECO:0000259" key="5">
    <source>
        <dbReference type="Pfam" id="PF04542"/>
    </source>
</evidence>
<dbReference type="Proteomes" id="UP000199120">
    <property type="component" value="Unassembled WGS sequence"/>
</dbReference>
<dbReference type="AlphaFoldDB" id="A0A1H7JBA2"/>
<organism evidence="7 8">
    <name type="scientific">Paraburkholderia caballeronis</name>
    <dbReference type="NCBI Taxonomy" id="416943"/>
    <lineage>
        <taxon>Bacteria</taxon>
        <taxon>Pseudomonadati</taxon>
        <taxon>Pseudomonadota</taxon>
        <taxon>Betaproteobacteria</taxon>
        <taxon>Burkholderiales</taxon>
        <taxon>Burkholderiaceae</taxon>
        <taxon>Paraburkholderia</taxon>
    </lineage>
</organism>
<dbReference type="NCBIfam" id="TIGR02937">
    <property type="entry name" value="sigma70-ECF"/>
    <property type="match status" value="1"/>
</dbReference>
<protein>
    <submittedName>
        <fullName evidence="7">RNA polymerase sigma-70 factor, ECF subfamily</fullName>
    </submittedName>
</protein>
<dbReference type="PANTHER" id="PTHR43133">
    <property type="entry name" value="RNA POLYMERASE ECF-TYPE SIGMA FACTO"/>
    <property type="match status" value="1"/>
</dbReference>
<accession>A0A1H7JBA2</accession>
<evidence type="ECO:0000256" key="2">
    <source>
        <dbReference type="ARBA" id="ARBA00023015"/>
    </source>
</evidence>
<comment type="similarity">
    <text evidence="1">Belongs to the sigma-70 factor family. ECF subfamily.</text>
</comment>
<dbReference type="InterPro" id="IPR013324">
    <property type="entry name" value="RNA_pol_sigma_r3/r4-like"/>
</dbReference>
<gene>
    <name evidence="7" type="ORF">SAMN05192542_103213</name>
</gene>
<dbReference type="Gene3D" id="1.10.1740.10">
    <property type="match status" value="1"/>
</dbReference>
<keyword evidence="2" id="KW-0805">Transcription regulation</keyword>
<dbReference type="PANTHER" id="PTHR43133:SF63">
    <property type="entry name" value="RNA POLYMERASE SIGMA FACTOR FECI-RELATED"/>
    <property type="match status" value="1"/>
</dbReference>
<dbReference type="SUPFAM" id="SSF88659">
    <property type="entry name" value="Sigma3 and sigma4 domains of RNA polymerase sigma factors"/>
    <property type="match status" value="1"/>
</dbReference>
<evidence type="ECO:0000313" key="7">
    <source>
        <dbReference type="EMBL" id="SEK71949.1"/>
    </source>
</evidence>
<dbReference type="NCBIfam" id="NF009180">
    <property type="entry name" value="PRK12528.1"/>
    <property type="match status" value="1"/>
</dbReference>
<keyword evidence="8" id="KW-1185">Reference proteome</keyword>
<sequence length="168" mass="18837">MVMSASGTDVVHSLYVNHHAWLHGWLRRKLGCSFEAADLAHDTYVRLIASRRLPQPEESRAYLMQIARGLVVDLYRRRQIEAAFRDSLALMPEDLWPSAEQQAIVIETLAEIDAALASLPPKVRETFLLSRFDGLTYSDIAVKLNVSVASVRKYMLKAALACFSTFAG</sequence>
<dbReference type="CDD" id="cd06171">
    <property type="entry name" value="Sigma70_r4"/>
    <property type="match status" value="1"/>
</dbReference>